<dbReference type="GO" id="GO:0006508">
    <property type="term" value="P:proteolysis"/>
    <property type="evidence" value="ECO:0007669"/>
    <property type="project" value="UniProtKB-KW"/>
</dbReference>
<dbReference type="InterPro" id="IPR001387">
    <property type="entry name" value="Cro/C1-type_HTH"/>
</dbReference>
<evidence type="ECO:0000313" key="7">
    <source>
        <dbReference type="Proteomes" id="UP000017429"/>
    </source>
</evidence>
<dbReference type="KEGG" id="msch:N508_001774"/>
<keyword evidence="2" id="KW-0378">Hydrolase</keyword>
<reference evidence="6" key="3">
    <citation type="submission" date="2022-06" db="EMBL/GenBank/DDBJ databases">
        <title>Resources to Facilitate Use of the Altered Schaedler Flora (ASF) Mouse Model to Study Microbiome Function.</title>
        <authorList>
            <person name="Proctor A."/>
            <person name="Parvinroo S."/>
            <person name="Richie T."/>
            <person name="Jia X."/>
            <person name="Lee S.T.M."/>
            <person name="Karp P.D."/>
            <person name="Paley S."/>
            <person name="Kostic A.D."/>
            <person name="Pierre J.F."/>
            <person name="Wannemuehler M.J."/>
            <person name="Phillips G.J."/>
        </authorList>
    </citation>
    <scope>NUCLEOTIDE SEQUENCE</scope>
    <source>
        <strain evidence="6">ASF457</strain>
    </source>
</reference>
<evidence type="ECO:0000256" key="3">
    <source>
        <dbReference type="ARBA" id="ARBA00023015"/>
    </source>
</evidence>
<dbReference type="SUPFAM" id="SSF51306">
    <property type="entry name" value="LexA/Signal peptidase"/>
    <property type="match status" value="1"/>
</dbReference>
<evidence type="ECO:0000256" key="2">
    <source>
        <dbReference type="ARBA" id="ARBA00022801"/>
    </source>
</evidence>
<dbReference type="EMBL" id="CP097562">
    <property type="protein sequence ID" value="USF24685.1"/>
    <property type="molecule type" value="Genomic_DNA"/>
</dbReference>
<evidence type="ECO:0000256" key="4">
    <source>
        <dbReference type="ARBA" id="ARBA00023125"/>
    </source>
</evidence>
<dbReference type="InterPro" id="IPR019756">
    <property type="entry name" value="Pept_S26A_signal_pept_1_Ser-AS"/>
</dbReference>
<dbReference type="InterPro" id="IPR010982">
    <property type="entry name" value="Lambda_DNA-bd_dom_sf"/>
</dbReference>
<reference evidence="6" key="1">
    <citation type="journal article" date="2014" name="Genome Announc.">
        <title>Draft genome sequences of the altered schaedler flora, a defined bacterial community from gnotobiotic mice.</title>
        <authorList>
            <person name="Wannemuehler M.J."/>
            <person name="Overstreet A.M."/>
            <person name="Ward D.V."/>
            <person name="Phillips G.J."/>
        </authorList>
    </citation>
    <scope>NUCLEOTIDE SEQUENCE</scope>
    <source>
        <strain evidence="6">ASF457</strain>
    </source>
</reference>
<reference evidence="6" key="2">
    <citation type="submission" date="2022-05" db="EMBL/GenBank/DDBJ databases">
        <authorList>
            <person name="Proctor A.L."/>
            <person name="Phillips G.J."/>
            <person name="Wannemuehler M.J."/>
        </authorList>
    </citation>
    <scope>NUCLEOTIDE SEQUENCE</scope>
    <source>
        <strain evidence="6">ASF457</strain>
    </source>
</reference>
<dbReference type="Pfam" id="PF01381">
    <property type="entry name" value="HTH_3"/>
    <property type="match status" value="1"/>
</dbReference>
<keyword evidence="7" id="KW-1185">Reference proteome</keyword>
<dbReference type="RefSeq" id="WP_023276055.1">
    <property type="nucleotide sequence ID" value="NZ_CP097562.1"/>
</dbReference>
<dbReference type="PROSITE" id="PS50943">
    <property type="entry name" value="HTH_CROC1"/>
    <property type="match status" value="1"/>
</dbReference>
<dbReference type="SUPFAM" id="SSF47413">
    <property type="entry name" value="lambda repressor-like DNA-binding domains"/>
    <property type="match status" value="1"/>
</dbReference>
<dbReference type="GO" id="GO:0004252">
    <property type="term" value="F:serine-type endopeptidase activity"/>
    <property type="evidence" value="ECO:0007669"/>
    <property type="project" value="InterPro"/>
</dbReference>
<dbReference type="PROSITE" id="PS00501">
    <property type="entry name" value="SPASE_I_1"/>
    <property type="match status" value="1"/>
</dbReference>
<evidence type="ECO:0000313" key="6">
    <source>
        <dbReference type="EMBL" id="USF24685.1"/>
    </source>
</evidence>
<dbReference type="InterPro" id="IPR039418">
    <property type="entry name" value="LexA-like"/>
</dbReference>
<dbReference type="PANTHER" id="PTHR40661">
    <property type="match status" value="1"/>
</dbReference>
<dbReference type="Gene3D" id="1.10.260.40">
    <property type="entry name" value="lambda repressor-like DNA-binding domains"/>
    <property type="match status" value="1"/>
</dbReference>
<dbReference type="InterPro" id="IPR036286">
    <property type="entry name" value="LexA/Signal_pep-like_sf"/>
</dbReference>
<dbReference type="AlphaFoldDB" id="V2QBR0"/>
<protein>
    <submittedName>
        <fullName evidence="6">Uncharacterized protein</fullName>
    </submittedName>
</protein>
<gene>
    <name evidence="6" type="ORF">N508_001774</name>
</gene>
<keyword evidence="5" id="KW-0804">Transcription</keyword>
<dbReference type="Pfam" id="PF00717">
    <property type="entry name" value="Peptidase_S24"/>
    <property type="match status" value="1"/>
</dbReference>
<evidence type="ECO:0000256" key="5">
    <source>
        <dbReference type="ARBA" id="ARBA00023163"/>
    </source>
</evidence>
<proteinExistence type="predicted"/>
<dbReference type="Gene3D" id="2.10.109.10">
    <property type="entry name" value="Umud Fragment, subunit A"/>
    <property type="match status" value="1"/>
</dbReference>
<dbReference type="GO" id="GO:0016020">
    <property type="term" value="C:membrane"/>
    <property type="evidence" value="ECO:0007669"/>
    <property type="project" value="InterPro"/>
</dbReference>
<dbReference type="eggNOG" id="COG2932">
    <property type="taxonomic scope" value="Bacteria"/>
</dbReference>
<organism evidence="6 7">
    <name type="scientific">Mucispirillum schaedleri ASF457</name>
    <dbReference type="NCBI Taxonomy" id="1379858"/>
    <lineage>
        <taxon>Bacteria</taxon>
        <taxon>Pseudomonadati</taxon>
        <taxon>Deferribacterota</taxon>
        <taxon>Deferribacteres</taxon>
        <taxon>Deferribacterales</taxon>
        <taxon>Mucispirillaceae</taxon>
        <taxon>Mucispirillum</taxon>
    </lineage>
</organism>
<dbReference type="InterPro" id="IPR015927">
    <property type="entry name" value="Peptidase_S24_S26A/B/C"/>
</dbReference>
<name>V2QBR0_9BACT</name>
<sequence>MGINDNIAQNLNNFMKEKNISANTIAKVGCVNTSTITRFILREIKSLNIETIQKIAAYYNEPMDRFIQELKKTSCNSAEIITGSDIAYISFYRDIGVSAGHGLEWDSDGQILSFPIPLSFLHSKGIAPENALIVKVNGDSMAPTLNDNDLVVIDKNFSISLNGVYVIKDNINGLRVKRLDKDKDGNLKVISDNKNYETQIYSAAEMQDETITILGKVTAKIAGV</sequence>
<keyword evidence="1" id="KW-0645">Protease</keyword>
<accession>V2QBR0</accession>
<keyword evidence="3" id="KW-0805">Transcription regulation</keyword>
<dbReference type="GO" id="GO:0003677">
    <property type="term" value="F:DNA binding"/>
    <property type="evidence" value="ECO:0007669"/>
    <property type="project" value="UniProtKB-KW"/>
</dbReference>
<dbReference type="Proteomes" id="UP000017429">
    <property type="component" value="Chromosome"/>
</dbReference>
<dbReference type="PANTHER" id="PTHR40661:SF3">
    <property type="entry name" value="FELS-1 PROPHAGE TRANSCRIPTIONAL REGULATOR"/>
    <property type="match status" value="1"/>
</dbReference>
<dbReference type="CDD" id="cd06529">
    <property type="entry name" value="S24_LexA-like"/>
    <property type="match status" value="1"/>
</dbReference>
<evidence type="ECO:0000256" key="1">
    <source>
        <dbReference type="ARBA" id="ARBA00022670"/>
    </source>
</evidence>
<keyword evidence="4" id="KW-0238">DNA-binding</keyword>